<dbReference type="Pfam" id="PF01370">
    <property type="entry name" value="Epimerase"/>
    <property type="match status" value="1"/>
</dbReference>
<name>A0ABV9GSD7_9BACL</name>
<proteinExistence type="predicted"/>
<dbReference type="Gene3D" id="3.40.50.720">
    <property type="entry name" value="NAD(P)-binding Rossmann-like Domain"/>
    <property type="match status" value="1"/>
</dbReference>
<gene>
    <name evidence="3" type="ORF">ACFO4N_17275</name>
</gene>
<dbReference type="SUPFAM" id="SSF51735">
    <property type="entry name" value="NAD(P)-binding Rossmann-fold domains"/>
    <property type="match status" value="1"/>
</dbReference>
<feature type="domain" description="NAD-dependent epimerase/dehydratase" evidence="2">
    <location>
        <begin position="11"/>
        <end position="245"/>
    </location>
</feature>
<keyword evidence="1" id="KW-0520">NAD</keyword>
<evidence type="ECO:0000256" key="1">
    <source>
        <dbReference type="ARBA" id="ARBA00023027"/>
    </source>
</evidence>
<organism evidence="3 4">
    <name type="scientific">Camelliibacillus cellulosilyticus</name>
    <dbReference type="NCBI Taxonomy" id="2174486"/>
    <lineage>
        <taxon>Bacteria</taxon>
        <taxon>Bacillati</taxon>
        <taxon>Bacillota</taxon>
        <taxon>Bacilli</taxon>
        <taxon>Bacillales</taxon>
        <taxon>Sporolactobacillaceae</taxon>
        <taxon>Camelliibacillus</taxon>
    </lineage>
</organism>
<accession>A0ABV9GSD7</accession>
<comment type="caution">
    <text evidence="3">The sequence shown here is derived from an EMBL/GenBank/DDBJ whole genome shotgun (WGS) entry which is preliminary data.</text>
</comment>
<sequence length="349" mass="39243">MTTNHQSKTYLITGAAGFIGYHLAKRLLEKGARVIGLDNLNDYYDVKLKKDRLAGLEPFEAFTFIKGDISNKNFVMDVFSSQKPEIVINLAARAGVRYSIDHPDVYIQSNLVGFFNILEACRFHPVEHLVYASSSSVYGANKKVPFSESDFVDHPVSLYAATKKSNELMAHTYSHLYRIPATGLRFFTVYGPMGRPDMAYFGFTNKYFAGEPIRIFNNGDFDHDLYRDFTYIDDIVEGIERLLDCQPGVSKDDAPETSTAPHRVFNIGNNQPVKLMEFIGTLEKCLSNALDHEVIFEKIFEPIVPGDVPATYADTALLEAAVGFKPKTSIEKGLQKFADWYVGYYGVIL</sequence>
<evidence type="ECO:0000313" key="3">
    <source>
        <dbReference type="EMBL" id="MFC4620454.1"/>
    </source>
</evidence>
<dbReference type="InterPro" id="IPR036291">
    <property type="entry name" value="NAD(P)-bd_dom_sf"/>
</dbReference>
<dbReference type="PRINTS" id="PR01713">
    <property type="entry name" value="NUCEPIMERASE"/>
</dbReference>
<dbReference type="PANTHER" id="PTHR43574">
    <property type="entry name" value="EPIMERASE-RELATED"/>
    <property type="match status" value="1"/>
</dbReference>
<dbReference type="RefSeq" id="WP_376847566.1">
    <property type="nucleotide sequence ID" value="NZ_JBHSFW010000023.1"/>
</dbReference>
<evidence type="ECO:0000313" key="4">
    <source>
        <dbReference type="Proteomes" id="UP001596022"/>
    </source>
</evidence>
<evidence type="ECO:0000259" key="2">
    <source>
        <dbReference type="Pfam" id="PF01370"/>
    </source>
</evidence>
<dbReference type="InterPro" id="IPR001509">
    <property type="entry name" value="Epimerase_deHydtase"/>
</dbReference>
<dbReference type="Proteomes" id="UP001596022">
    <property type="component" value="Unassembled WGS sequence"/>
</dbReference>
<keyword evidence="4" id="KW-1185">Reference proteome</keyword>
<protein>
    <submittedName>
        <fullName evidence="3">NAD-dependent epimerase/dehydratase family protein</fullName>
    </submittedName>
</protein>
<reference evidence="4" key="1">
    <citation type="journal article" date="2019" name="Int. J. Syst. Evol. Microbiol.">
        <title>The Global Catalogue of Microorganisms (GCM) 10K type strain sequencing project: providing services to taxonomists for standard genome sequencing and annotation.</title>
        <authorList>
            <consortium name="The Broad Institute Genomics Platform"/>
            <consortium name="The Broad Institute Genome Sequencing Center for Infectious Disease"/>
            <person name="Wu L."/>
            <person name="Ma J."/>
        </authorList>
    </citation>
    <scope>NUCLEOTIDE SEQUENCE [LARGE SCALE GENOMIC DNA]</scope>
    <source>
        <strain evidence="4">CGMCC 1.16306</strain>
    </source>
</reference>
<dbReference type="EMBL" id="JBHSFW010000023">
    <property type="protein sequence ID" value="MFC4620454.1"/>
    <property type="molecule type" value="Genomic_DNA"/>
</dbReference>